<reference evidence="5" key="1">
    <citation type="submission" date="2015-10" db="EMBL/GenBank/DDBJ databases">
        <title>Complete Genome Sequencing of Klebsiella sp. strain G5.</title>
        <authorList>
            <person name="Chan K.-G."/>
            <person name="Chen J.-W."/>
        </authorList>
    </citation>
    <scope>NUCLEOTIDE SEQUENCE [LARGE SCALE GENOMIC DNA]</scope>
    <source>
        <strain evidence="5">G5</strain>
    </source>
</reference>
<dbReference type="PROSITE" id="PS51208">
    <property type="entry name" value="AUTOTRANSPORTER"/>
    <property type="match status" value="1"/>
</dbReference>
<dbReference type="Pfam" id="PF03212">
    <property type="entry name" value="Pertactin"/>
    <property type="match status" value="1"/>
</dbReference>
<dbReference type="Gene3D" id="2.40.128.130">
    <property type="entry name" value="Autotransporter beta-domain"/>
    <property type="match status" value="1"/>
</dbReference>
<dbReference type="CDD" id="cd01343">
    <property type="entry name" value="PL1_Passenger_AT"/>
    <property type="match status" value="1"/>
</dbReference>
<protein>
    <submittedName>
        <fullName evidence="4">Autotransporter</fullName>
    </submittedName>
</protein>
<dbReference type="SMART" id="SM00869">
    <property type="entry name" value="Autotransporter"/>
    <property type="match status" value="1"/>
</dbReference>
<dbReference type="SUPFAM" id="SSF51126">
    <property type="entry name" value="Pectin lyase-like"/>
    <property type="match status" value="1"/>
</dbReference>
<dbReference type="PANTHER" id="PTHR35037:SF7">
    <property type="entry name" value="AUTOTRANSPORTER"/>
    <property type="match status" value="1"/>
</dbReference>
<dbReference type="PRINTS" id="PR01484">
    <property type="entry name" value="PRTACTNFAMLY"/>
</dbReference>
<dbReference type="InterPro" id="IPR005546">
    <property type="entry name" value="Autotransporte_beta"/>
</dbReference>
<keyword evidence="1" id="KW-0732">Signal</keyword>
<dbReference type="InterPro" id="IPR003991">
    <property type="entry name" value="Pertactin_virulence_factor"/>
</dbReference>
<organism evidence="4 5">
    <name type="scientific">[Enterobacter] lignolyticus</name>
    <dbReference type="NCBI Taxonomy" id="1334193"/>
    <lineage>
        <taxon>Bacteria</taxon>
        <taxon>Pseudomonadati</taxon>
        <taxon>Pseudomonadota</taxon>
        <taxon>Gammaproteobacteria</taxon>
        <taxon>Enterobacterales</taxon>
        <taxon>Enterobacteriaceae</taxon>
        <taxon>Pluralibacter</taxon>
    </lineage>
</organism>
<dbReference type="Proteomes" id="UP000069162">
    <property type="component" value="Chromosome"/>
</dbReference>
<accession>A0A806XIJ3</accession>
<dbReference type="InterPro" id="IPR051551">
    <property type="entry name" value="Autotransporter_adhesion"/>
</dbReference>
<evidence type="ECO:0000256" key="2">
    <source>
        <dbReference type="SAM" id="MobiDB-lite"/>
    </source>
</evidence>
<dbReference type="InterPro" id="IPR011050">
    <property type="entry name" value="Pectin_lyase_fold/virulence"/>
</dbReference>
<evidence type="ECO:0000313" key="4">
    <source>
        <dbReference type="EMBL" id="ALR78827.1"/>
    </source>
</evidence>
<sequence>MTLNSGASLQLLNNSALCRTDCLYTLNSLTLAGGHVALYNMSPGAAAGWNTLTLSSLSGNGDFYMHTEVAKGKGDILNVTGNATGAFRLFVQDSGVSPSSDDSLLLVKTGGGDAVFTLGNNGGVVELGTWEYRLKENGSGNWLLSPDQKPASQPDPAPQPELPVENVKRRISASTAAVLNMAAVQPLVFDAELDSVRERLASGKMDGRDGALWMEQLNARNNVATSAGADFEQRLSGLVIGMDRYSQREKSVDILGAFFSYSHSNVGFARGGEGNVDSFSLGTYAGLQHDNGIYLDGIAKVNLFKNGVKGRMNSGGAADGNYRTYGAGTHLESGIRMSKNSWNLTPYMALSGFVGSDREYSLSNGMRADVDNTRMLRAEAGLGVDYPLTLDNGVKLQPWLKVSVRQALVDDNQITINDSDRFQNDLSGTRGVYQAGIRANITENLTGHLSAGYGDGAGVRSPWRAAAGVSWSF</sequence>
<dbReference type="AlphaFoldDB" id="A0A806XIJ3"/>
<dbReference type="NCBIfam" id="TIGR01414">
    <property type="entry name" value="autotrans_barl"/>
    <property type="match status" value="1"/>
</dbReference>
<dbReference type="SUPFAM" id="SSF103515">
    <property type="entry name" value="Autotransporter"/>
    <property type="match status" value="1"/>
</dbReference>
<dbReference type="GO" id="GO:0019867">
    <property type="term" value="C:outer membrane"/>
    <property type="evidence" value="ECO:0007669"/>
    <property type="project" value="InterPro"/>
</dbReference>
<dbReference type="Gene3D" id="2.160.20.20">
    <property type="match status" value="1"/>
</dbReference>
<proteinExistence type="predicted"/>
<dbReference type="InterPro" id="IPR036709">
    <property type="entry name" value="Autotransporte_beta_dom_sf"/>
</dbReference>
<gene>
    <name evidence="4" type="ORF">AO703_01465</name>
</gene>
<feature type="domain" description="Autotransporter" evidence="3">
    <location>
        <begin position="205"/>
        <end position="473"/>
    </location>
</feature>
<dbReference type="KEGG" id="kle:AO703_01465"/>
<dbReference type="InterPro" id="IPR012332">
    <property type="entry name" value="Autotransporter_pectin_lyase_C"/>
</dbReference>
<evidence type="ECO:0000259" key="3">
    <source>
        <dbReference type="PROSITE" id="PS51208"/>
    </source>
</evidence>
<dbReference type="InterPro" id="IPR004899">
    <property type="entry name" value="Pertactin_central"/>
</dbReference>
<evidence type="ECO:0000313" key="5">
    <source>
        <dbReference type="Proteomes" id="UP000069162"/>
    </source>
</evidence>
<dbReference type="PANTHER" id="PTHR35037">
    <property type="entry name" value="C-TERMINAL REGION OF AIDA-LIKE PROTEIN"/>
    <property type="match status" value="1"/>
</dbReference>
<dbReference type="Pfam" id="PF03797">
    <property type="entry name" value="Autotransporter"/>
    <property type="match status" value="1"/>
</dbReference>
<feature type="region of interest" description="Disordered" evidence="2">
    <location>
        <begin position="141"/>
        <end position="162"/>
    </location>
</feature>
<dbReference type="EMBL" id="CP012871">
    <property type="protein sequence ID" value="ALR78827.1"/>
    <property type="molecule type" value="Genomic_DNA"/>
</dbReference>
<name>A0A806XIJ3_9ENTR</name>
<evidence type="ECO:0000256" key="1">
    <source>
        <dbReference type="ARBA" id="ARBA00022729"/>
    </source>
</evidence>
<dbReference type="InterPro" id="IPR006315">
    <property type="entry name" value="OM_autotransptr_brl_dom"/>
</dbReference>